<keyword evidence="4" id="KW-0863">Zinc-finger</keyword>
<dbReference type="GO" id="GO:0008270">
    <property type="term" value="F:zinc ion binding"/>
    <property type="evidence" value="ECO:0007669"/>
    <property type="project" value="UniProtKB-KW"/>
</dbReference>
<evidence type="ECO:0000256" key="6">
    <source>
        <dbReference type="ARBA" id="ARBA00023015"/>
    </source>
</evidence>
<evidence type="ECO:0000259" key="11">
    <source>
        <dbReference type="Pfam" id="PF20645"/>
    </source>
</evidence>
<evidence type="ECO:0000256" key="3">
    <source>
        <dbReference type="ARBA" id="ARBA00022723"/>
    </source>
</evidence>
<dbReference type="EMBL" id="MU825880">
    <property type="protein sequence ID" value="KAJ7385587.1"/>
    <property type="molecule type" value="Genomic_DNA"/>
</dbReference>
<dbReference type="Pfam" id="PF20645">
    <property type="entry name" value="Rrn7_cyclin_C"/>
    <property type="match status" value="1"/>
</dbReference>
<proteinExistence type="inferred from homology"/>
<dbReference type="OrthoDB" id="10069252at2759"/>
<keyword evidence="7" id="KW-0238">DNA-binding</keyword>
<dbReference type="PANTHER" id="PTHR31576">
    <property type="entry name" value="TATA BOX-BINDING PROTEIN-ASSOCIATED FACTOR RNA POLYMERASE I SUBUNIT B"/>
    <property type="match status" value="1"/>
</dbReference>
<evidence type="ECO:0000256" key="8">
    <source>
        <dbReference type="ARBA" id="ARBA00023163"/>
    </source>
</evidence>
<evidence type="ECO:0000256" key="2">
    <source>
        <dbReference type="ARBA" id="ARBA00006899"/>
    </source>
</evidence>
<evidence type="ECO:0000256" key="9">
    <source>
        <dbReference type="ARBA" id="ARBA00023242"/>
    </source>
</evidence>
<evidence type="ECO:0000313" key="12">
    <source>
        <dbReference type="EMBL" id="KAJ7385587.1"/>
    </source>
</evidence>
<dbReference type="InterPro" id="IPR048538">
    <property type="entry name" value="Rrn7_cyclin_C"/>
</dbReference>
<evidence type="ECO:0000256" key="5">
    <source>
        <dbReference type="ARBA" id="ARBA00022833"/>
    </source>
</evidence>
<dbReference type="GO" id="GO:0042790">
    <property type="term" value="P:nucleolar large rRNA transcription by RNA polymerase I"/>
    <property type="evidence" value="ECO:0007669"/>
    <property type="project" value="TreeGrafter"/>
</dbReference>
<feature type="domain" description="Rrn7/TAF1B C-terminal cyclin" evidence="11">
    <location>
        <begin position="200"/>
        <end position="321"/>
    </location>
</feature>
<dbReference type="GO" id="GO:0001164">
    <property type="term" value="F:RNA polymerase I core promoter sequence-specific DNA binding"/>
    <property type="evidence" value="ECO:0007669"/>
    <property type="project" value="InterPro"/>
</dbReference>
<keyword evidence="13" id="KW-1185">Reference proteome</keyword>
<dbReference type="InterPro" id="IPR033599">
    <property type="entry name" value="TAF1B/Rrn7"/>
</dbReference>
<reference evidence="12" key="1">
    <citation type="submission" date="2023-01" db="EMBL/GenBank/DDBJ databases">
        <title>Genome assembly of the deep-sea coral Lophelia pertusa.</title>
        <authorList>
            <person name="Herrera S."/>
            <person name="Cordes E."/>
        </authorList>
    </citation>
    <scope>NUCLEOTIDE SEQUENCE</scope>
    <source>
        <strain evidence="12">USNM1676648</strain>
        <tissue evidence="12">Polyp</tissue>
    </source>
</reference>
<keyword evidence="6" id="KW-0805">Transcription regulation</keyword>
<keyword evidence="9" id="KW-0539">Nucleus</keyword>
<comment type="subcellular location">
    <subcellularLocation>
        <location evidence="1">Nucleus</location>
        <location evidence="1">Nucleolus</location>
    </subcellularLocation>
</comment>
<evidence type="ECO:0000256" key="1">
    <source>
        <dbReference type="ARBA" id="ARBA00004604"/>
    </source>
</evidence>
<dbReference type="PANTHER" id="PTHR31576:SF2">
    <property type="entry name" value="TATA BOX-BINDING PROTEIN-ASSOCIATED FACTOR RNA POLYMERASE I SUBUNIT B"/>
    <property type="match status" value="1"/>
</dbReference>
<name>A0A9X0D372_9CNID</name>
<feature type="region of interest" description="Disordered" evidence="10">
    <location>
        <begin position="16"/>
        <end position="43"/>
    </location>
</feature>
<protein>
    <submittedName>
        <fullName evidence="12">TATA box-binding protein-associated factor RNA polymerase I subunit B</fullName>
    </submittedName>
</protein>
<dbReference type="Proteomes" id="UP001163046">
    <property type="component" value="Unassembled WGS sequence"/>
</dbReference>
<keyword evidence="3" id="KW-0479">Metal-binding</keyword>
<dbReference type="AlphaFoldDB" id="A0A9X0D372"/>
<evidence type="ECO:0000256" key="4">
    <source>
        <dbReference type="ARBA" id="ARBA00022771"/>
    </source>
</evidence>
<evidence type="ECO:0000256" key="7">
    <source>
        <dbReference type="ARBA" id="ARBA00023125"/>
    </source>
</evidence>
<comment type="similarity">
    <text evidence="2">Belongs to the RRN7/TAF1B family.</text>
</comment>
<evidence type="ECO:0000256" key="10">
    <source>
        <dbReference type="SAM" id="MobiDB-lite"/>
    </source>
</evidence>
<keyword evidence="8" id="KW-0804">Transcription</keyword>
<comment type="caution">
    <text evidence="12">The sequence shown here is derived from an EMBL/GenBank/DDBJ whole genome shotgun (WGS) entry which is preliminary data.</text>
</comment>
<accession>A0A9X0D372</accession>
<sequence>MSHRTLPLTWGDLSSVILSDDDPTRNDDPSTRTPPKDGNNADVKLGDDWTAFCGNNKKQVEDVPASEDSSEDEFVGSITLKHDRSKTLQSGHVTPPSTLAFCYLGLLWINEPVFISDLVRYSKCGVTVICTPRGYSGACRTLHSPAKTHSVSEAFFFRWVKQGQFPYFQATRYLPHHMKFGPDDSKCLCPAWVPSVSIILQQASKIARVVQLPAFSKPEISTYTARFITDLHLPGFLHGVVRKLATEKVKLNPVFRGEKAMIPNLDAGAMAYIVVALKLCYGLDDRTEKEQEAHAIPTESSSNSKSCDTIPLFTDWLKSWKGCEAKKFQNGVPWTDEQFKLVRDPTAYTAFCKSEIFGSWEPSDRVYTGQMWKNQRADRITNQESQKRYAQLFKSLMTREGLKEFESSATPQVTSFPATCSHVAEDTGDGSASCFDRTSSRAIDTEILLGDPCLQDNNLTYISYSPSCPDQNSFHSSYAALLNILADRIEMKPMELQKVVNILENSLFSSRGLSNGVY</sequence>
<organism evidence="12 13">
    <name type="scientific">Desmophyllum pertusum</name>
    <dbReference type="NCBI Taxonomy" id="174260"/>
    <lineage>
        <taxon>Eukaryota</taxon>
        <taxon>Metazoa</taxon>
        <taxon>Cnidaria</taxon>
        <taxon>Anthozoa</taxon>
        <taxon>Hexacorallia</taxon>
        <taxon>Scleractinia</taxon>
        <taxon>Caryophylliina</taxon>
        <taxon>Caryophylliidae</taxon>
        <taxon>Desmophyllum</taxon>
    </lineage>
</organism>
<keyword evidence="5" id="KW-0862">Zinc</keyword>
<gene>
    <name evidence="12" type="primary">TAF1B_2</name>
    <name evidence="12" type="ORF">OS493_015171</name>
</gene>
<evidence type="ECO:0000313" key="13">
    <source>
        <dbReference type="Proteomes" id="UP001163046"/>
    </source>
</evidence>
<dbReference type="GO" id="GO:0005668">
    <property type="term" value="C:RNA polymerase transcription factor SL1 complex"/>
    <property type="evidence" value="ECO:0007669"/>
    <property type="project" value="TreeGrafter"/>
</dbReference>
<dbReference type="GO" id="GO:0070860">
    <property type="term" value="C:RNA polymerase I core factor complex"/>
    <property type="evidence" value="ECO:0007669"/>
    <property type="project" value="InterPro"/>
</dbReference>